<feature type="region of interest" description="Disordered" evidence="1">
    <location>
        <begin position="126"/>
        <end position="149"/>
    </location>
</feature>
<proteinExistence type="predicted"/>
<name>A0A9P6PKJ4_9FUNG</name>
<dbReference type="Proteomes" id="UP000726737">
    <property type="component" value="Unassembled WGS sequence"/>
</dbReference>
<dbReference type="OrthoDB" id="2410184at2759"/>
<evidence type="ECO:0000256" key="1">
    <source>
        <dbReference type="SAM" id="MobiDB-lite"/>
    </source>
</evidence>
<dbReference type="EMBL" id="JAAAJA010001263">
    <property type="protein sequence ID" value="KAG0247680.1"/>
    <property type="molecule type" value="Genomic_DNA"/>
</dbReference>
<organism evidence="2 3">
    <name type="scientific">Mortierella polycephala</name>
    <dbReference type="NCBI Taxonomy" id="41804"/>
    <lineage>
        <taxon>Eukaryota</taxon>
        <taxon>Fungi</taxon>
        <taxon>Fungi incertae sedis</taxon>
        <taxon>Mucoromycota</taxon>
        <taxon>Mortierellomycotina</taxon>
        <taxon>Mortierellomycetes</taxon>
        <taxon>Mortierellales</taxon>
        <taxon>Mortierellaceae</taxon>
        <taxon>Mortierella</taxon>
    </lineage>
</organism>
<sequence length="537" mass="60471">MSVPSAYVSWAVSRVPGKEHVFFANFVRRFDLSDEESATRDFVALLESPNIRNHRREKLKKAFKDFQDHRQKRFWAERTLQVNTEVTVRRAGVIVQDAGVMQAKMACEQFFSSAGGDSLDYQELLDDSEDESGAEDKSPKNYTPEIETDTLDDDADVFRDLEPQLARAKATPFHGLVQYVFNKAQGKPAQLPEVPETFASPNFKEIFVYVRNELLKASLPDFKNARRNTKDFVVGKDVLVALSGIVNTLSPTAVQTFTIAPRIKSESVLPTLTERQPAITALMEDLLGALCPGIDTDPYTEPSLWGLQKRVWELLGDIGKTREPETKDERVSGELTSPAARNARRLVEEAFGATTKHVGGRKVDLSVRIYSDFSWEKEISIYEFKARTVTDDSCEQQQRKAVRLNAAILLELEEQGVDVTKVFPVIAEGRGLSIDLYTLRRYGDVLGAGRAVPQSIWLPAHTSQFKQFLRSESLHVLLAFVEHTRRFAVEVADVLNANPRHPLPTTPPQKHVELAPYVLLTPSKKNKRTRLDEGDDE</sequence>
<protein>
    <submittedName>
        <fullName evidence="2">Uncharacterized protein</fullName>
    </submittedName>
</protein>
<comment type="caution">
    <text evidence="2">The sequence shown here is derived from an EMBL/GenBank/DDBJ whole genome shotgun (WGS) entry which is preliminary data.</text>
</comment>
<dbReference type="AlphaFoldDB" id="A0A9P6PKJ4"/>
<reference evidence="2" key="1">
    <citation type="journal article" date="2020" name="Fungal Divers.">
        <title>Resolving the Mortierellaceae phylogeny through synthesis of multi-gene phylogenetics and phylogenomics.</title>
        <authorList>
            <person name="Vandepol N."/>
            <person name="Liber J."/>
            <person name="Desiro A."/>
            <person name="Na H."/>
            <person name="Kennedy M."/>
            <person name="Barry K."/>
            <person name="Grigoriev I.V."/>
            <person name="Miller A.N."/>
            <person name="O'Donnell K."/>
            <person name="Stajich J.E."/>
            <person name="Bonito G."/>
        </authorList>
    </citation>
    <scope>NUCLEOTIDE SEQUENCE</scope>
    <source>
        <strain evidence="2">KOD948</strain>
    </source>
</reference>
<gene>
    <name evidence="2" type="ORF">BG011_001088</name>
</gene>
<evidence type="ECO:0000313" key="2">
    <source>
        <dbReference type="EMBL" id="KAG0247680.1"/>
    </source>
</evidence>
<keyword evidence="3" id="KW-1185">Reference proteome</keyword>
<accession>A0A9P6PKJ4</accession>
<evidence type="ECO:0000313" key="3">
    <source>
        <dbReference type="Proteomes" id="UP000726737"/>
    </source>
</evidence>